<accession>A0A9P5BBG3</accession>
<evidence type="ECO:0000256" key="1">
    <source>
        <dbReference type="SAM" id="MobiDB-lite"/>
    </source>
</evidence>
<dbReference type="AlphaFoldDB" id="A0A9P5BBG3"/>
<dbReference type="Proteomes" id="UP000737391">
    <property type="component" value="Unassembled WGS sequence"/>
</dbReference>
<name>A0A9P5BBG3_9HYPO</name>
<feature type="compositionally biased region" description="Polar residues" evidence="1">
    <location>
        <begin position="33"/>
        <end position="43"/>
    </location>
</feature>
<proteinExistence type="predicted"/>
<dbReference type="OrthoDB" id="5106852at2759"/>
<evidence type="ECO:0000313" key="2">
    <source>
        <dbReference type="EMBL" id="KAF4498746.1"/>
    </source>
</evidence>
<feature type="compositionally biased region" description="Pro residues" evidence="1">
    <location>
        <begin position="123"/>
        <end position="137"/>
    </location>
</feature>
<reference evidence="2" key="1">
    <citation type="submission" date="2020-01" db="EMBL/GenBank/DDBJ databases">
        <title>Identification and distribution of gene clusters putatively required for synthesis of sphingolipid metabolism inhibitors in phylogenetically diverse species of the filamentous fungus Fusarium.</title>
        <authorList>
            <person name="Kim H.-S."/>
            <person name="Busman M."/>
            <person name="Brown D.W."/>
            <person name="Divon H."/>
            <person name="Uhlig S."/>
            <person name="Proctor R.H."/>
        </authorList>
    </citation>
    <scope>NUCLEOTIDE SEQUENCE</scope>
    <source>
        <strain evidence="2">NRRL 31653</strain>
    </source>
</reference>
<organism evidence="2 3">
    <name type="scientific">Fusarium agapanthi</name>
    <dbReference type="NCBI Taxonomy" id="1803897"/>
    <lineage>
        <taxon>Eukaryota</taxon>
        <taxon>Fungi</taxon>
        <taxon>Dikarya</taxon>
        <taxon>Ascomycota</taxon>
        <taxon>Pezizomycotina</taxon>
        <taxon>Sordariomycetes</taxon>
        <taxon>Hypocreomycetidae</taxon>
        <taxon>Hypocreales</taxon>
        <taxon>Nectriaceae</taxon>
        <taxon>Fusarium</taxon>
        <taxon>Fusarium fujikuroi species complex</taxon>
    </lineage>
</organism>
<evidence type="ECO:0000313" key="3">
    <source>
        <dbReference type="Proteomes" id="UP000737391"/>
    </source>
</evidence>
<sequence>MCEFKYEINEDPNPFSTVPPPSGPSGPRASGSTDSVIVSSAPPTGQPDEVAPRPTLGNPKTRESATVTEETEELEDSPSAKRIQTDQNYIPTPVETPFNNPAPVETPLSEHESSSSLESWPLEPQPSPPPRIPSPLP</sequence>
<gene>
    <name evidence="2" type="ORF">FAGAP_5085</name>
</gene>
<comment type="caution">
    <text evidence="2">The sequence shown here is derived from an EMBL/GenBank/DDBJ whole genome shotgun (WGS) entry which is preliminary data.</text>
</comment>
<protein>
    <submittedName>
        <fullName evidence="2">Uncharacterized protein</fullName>
    </submittedName>
</protein>
<feature type="region of interest" description="Disordered" evidence="1">
    <location>
        <begin position="1"/>
        <end position="137"/>
    </location>
</feature>
<dbReference type="EMBL" id="LUFC02000313">
    <property type="protein sequence ID" value="KAF4498746.1"/>
    <property type="molecule type" value="Genomic_DNA"/>
</dbReference>
<keyword evidence="3" id="KW-1185">Reference proteome</keyword>